<evidence type="ECO:0000256" key="6">
    <source>
        <dbReference type="ARBA" id="ARBA00022741"/>
    </source>
</evidence>
<dbReference type="CDD" id="cd06225">
    <property type="entry name" value="HAMP"/>
    <property type="match status" value="1"/>
</dbReference>
<evidence type="ECO:0000313" key="17">
    <source>
        <dbReference type="Proteomes" id="UP000095679"/>
    </source>
</evidence>
<evidence type="ECO:0000256" key="2">
    <source>
        <dbReference type="ARBA" id="ARBA00022475"/>
    </source>
</evidence>
<dbReference type="GO" id="GO:0005886">
    <property type="term" value="C:plasma membrane"/>
    <property type="evidence" value="ECO:0007669"/>
    <property type="project" value="UniProtKB-SubCell"/>
</dbReference>
<evidence type="ECO:0000256" key="1">
    <source>
        <dbReference type="ARBA" id="ARBA00004651"/>
    </source>
</evidence>
<dbReference type="EMBL" id="QSEP01000084">
    <property type="protein sequence ID" value="RGZ80820.1"/>
    <property type="molecule type" value="Genomic_DNA"/>
</dbReference>
<evidence type="ECO:0000256" key="12">
    <source>
        <dbReference type="SAM" id="Coils"/>
    </source>
</evidence>
<dbReference type="SUPFAM" id="SSF55874">
    <property type="entry name" value="ATPase domain of HSP90 chaperone/DNA topoisomerase II/histidine kinase"/>
    <property type="match status" value="1"/>
</dbReference>
<evidence type="ECO:0000313" key="16">
    <source>
        <dbReference type="EMBL" id="RGZ80820.1"/>
    </source>
</evidence>
<feature type="transmembrane region" description="Helical" evidence="13">
    <location>
        <begin position="266"/>
        <end position="291"/>
    </location>
</feature>
<protein>
    <submittedName>
        <fullName evidence="16">HAMP domain-containing protein</fullName>
    </submittedName>
    <submittedName>
        <fullName evidence="15">Inner membrane protein ypdA</fullName>
    </submittedName>
</protein>
<keyword evidence="7" id="KW-0418">Kinase</keyword>
<dbReference type="InterPro" id="IPR003660">
    <property type="entry name" value="HAMP_dom"/>
</dbReference>
<evidence type="ECO:0000256" key="10">
    <source>
        <dbReference type="ARBA" id="ARBA00023012"/>
    </source>
</evidence>
<feature type="coiled-coil region" evidence="12">
    <location>
        <begin position="322"/>
        <end position="361"/>
    </location>
</feature>
<name>A0A174K987_9FIRM</name>
<dbReference type="PANTHER" id="PTHR34220">
    <property type="entry name" value="SENSOR HISTIDINE KINASE YPDA"/>
    <property type="match status" value="1"/>
</dbReference>
<sequence length="631" mass="73709">MKNRKLFFKRFVMGIVIFFMAVFELQMIWGSVYISKTVTKERRNSYASALEIYSSNLEQQLKQIDDFLLQSVMIENDARSILESTTELNQYLAEVRMRDTFDEELSQLKMLSGVMWYGKTANVTKKVIRMRRGQNNASVISKWIAANTEGLLKKVKENAYVDWFVYEVEGSQILVRILNNRETYMIGWLDISQIFQEFEKTLSDVKEEKIFLKAGNETAFQDKIQSDKIETEKGYQIIEPQNSHQVALCLALKQNGFYQKMTNLSIVVPLVLIVSGILIMLFSFVMAKYFIRPMDDLRNAMIKMQEGDLEVRLNQQNLFYEFQLLNRNFDRMAEKIKELKIEVYENQLEKQNVEMQYLKHQIKPHFLTNCLNTIKNLLFLEEYEKAEQFTLLLGKNIRYDLSEKTEVTLEEEINHIKNYIALSEIRYGNQLKLHLDIQETLFECKIPAMLIQTFVENSVKHEMSPEEVLHIWVKVWEEKERLHITVEDSGQGFEEEILEKLKNGESVMHNGMEHFGISNVKRRLNIIYGDAAEIHFSNEENRAKENKAKVTIELPASEDLNRAKAEIKLPANKGLNKTNAEIDLSANKGLNKIEFFAEQAEWNNIDKNECDDTSRQLAIKGEEADESESEK</sequence>
<keyword evidence="10" id="KW-0902">Two-component regulatory system</keyword>
<evidence type="ECO:0000256" key="3">
    <source>
        <dbReference type="ARBA" id="ARBA00022553"/>
    </source>
</evidence>
<evidence type="ECO:0000313" key="15">
    <source>
        <dbReference type="EMBL" id="CUP08624.1"/>
    </source>
</evidence>
<keyword evidence="4" id="KW-0808">Transferase</keyword>
<dbReference type="EMBL" id="CYZL01000040">
    <property type="protein sequence ID" value="CUP08624.1"/>
    <property type="molecule type" value="Genomic_DNA"/>
</dbReference>
<evidence type="ECO:0000256" key="13">
    <source>
        <dbReference type="SAM" id="Phobius"/>
    </source>
</evidence>
<comment type="subcellular location">
    <subcellularLocation>
        <location evidence="1">Cell membrane</location>
        <topology evidence="1">Multi-pass membrane protein</topology>
    </subcellularLocation>
</comment>
<gene>
    <name evidence="15" type="primary">ypdA</name>
    <name evidence="16" type="ORF">DW972_11330</name>
    <name evidence="15" type="ORF">ERS852450_03044</name>
</gene>
<dbReference type="InterPro" id="IPR036890">
    <property type="entry name" value="HATPase_C_sf"/>
</dbReference>
<evidence type="ECO:0000256" key="9">
    <source>
        <dbReference type="ARBA" id="ARBA00022989"/>
    </source>
</evidence>
<evidence type="ECO:0000259" key="14">
    <source>
        <dbReference type="PROSITE" id="PS50885"/>
    </source>
</evidence>
<reference evidence="16 18" key="2">
    <citation type="submission" date="2018-08" db="EMBL/GenBank/DDBJ databases">
        <title>A genome reference for cultivated species of the human gut microbiota.</title>
        <authorList>
            <person name="Zou Y."/>
            <person name="Xue W."/>
            <person name="Luo G."/>
        </authorList>
    </citation>
    <scope>NUCLEOTIDE SEQUENCE [LARGE SCALE GENOMIC DNA]</scope>
    <source>
        <strain evidence="16 18">AM48-23BH</strain>
    </source>
</reference>
<keyword evidence="11 13" id="KW-0472">Membrane</keyword>
<keyword evidence="6" id="KW-0547">Nucleotide-binding</keyword>
<dbReference type="Proteomes" id="UP000286561">
    <property type="component" value="Unassembled WGS sequence"/>
</dbReference>
<accession>A0A174K987</accession>
<dbReference type="PROSITE" id="PS50885">
    <property type="entry name" value="HAMP"/>
    <property type="match status" value="1"/>
</dbReference>
<proteinExistence type="predicted"/>
<dbReference type="GO" id="GO:0005524">
    <property type="term" value="F:ATP binding"/>
    <property type="evidence" value="ECO:0007669"/>
    <property type="project" value="UniProtKB-KW"/>
</dbReference>
<organism evidence="15 17">
    <name type="scientific">Anaerobutyricum hallii</name>
    <dbReference type="NCBI Taxonomy" id="39488"/>
    <lineage>
        <taxon>Bacteria</taxon>
        <taxon>Bacillati</taxon>
        <taxon>Bacillota</taxon>
        <taxon>Clostridia</taxon>
        <taxon>Lachnospirales</taxon>
        <taxon>Lachnospiraceae</taxon>
        <taxon>Anaerobutyricum</taxon>
    </lineage>
</organism>
<dbReference type="InterPro" id="IPR050640">
    <property type="entry name" value="Bact_2-comp_sensor_kinase"/>
</dbReference>
<dbReference type="Pfam" id="PF00672">
    <property type="entry name" value="HAMP"/>
    <property type="match status" value="1"/>
</dbReference>
<dbReference type="SUPFAM" id="SSF158472">
    <property type="entry name" value="HAMP domain-like"/>
    <property type="match status" value="1"/>
</dbReference>
<dbReference type="Pfam" id="PF06580">
    <property type="entry name" value="His_kinase"/>
    <property type="match status" value="1"/>
</dbReference>
<evidence type="ECO:0000313" key="18">
    <source>
        <dbReference type="Proteomes" id="UP000286561"/>
    </source>
</evidence>
<evidence type="ECO:0000256" key="7">
    <source>
        <dbReference type="ARBA" id="ARBA00022777"/>
    </source>
</evidence>
<feature type="domain" description="HAMP" evidence="14">
    <location>
        <begin position="288"/>
        <end position="341"/>
    </location>
</feature>
<feature type="transmembrane region" description="Helical" evidence="13">
    <location>
        <begin position="12"/>
        <end position="34"/>
    </location>
</feature>
<dbReference type="Gene3D" id="3.30.565.10">
    <property type="entry name" value="Histidine kinase-like ATPase, C-terminal domain"/>
    <property type="match status" value="1"/>
</dbReference>
<evidence type="ECO:0000256" key="4">
    <source>
        <dbReference type="ARBA" id="ARBA00022679"/>
    </source>
</evidence>
<dbReference type="RefSeq" id="WP_022169558.1">
    <property type="nucleotide sequence ID" value="NZ_CAKXER010000074.1"/>
</dbReference>
<evidence type="ECO:0000256" key="5">
    <source>
        <dbReference type="ARBA" id="ARBA00022692"/>
    </source>
</evidence>
<dbReference type="InterPro" id="IPR003594">
    <property type="entry name" value="HATPase_dom"/>
</dbReference>
<dbReference type="InterPro" id="IPR010559">
    <property type="entry name" value="Sig_transdc_His_kin_internal"/>
</dbReference>
<keyword evidence="3" id="KW-0597">Phosphoprotein</keyword>
<evidence type="ECO:0000256" key="8">
    <source>
        <dbReference type="ARBA" id="ARBA00022840"/>
    </source>
</evidence>
<keyword evidence="2" id="KW-1003">Cell membrane</keyword>
<evidence type="ECO:0000256" key="11">
    <source>
        <dbReference type="ARBA" id="ARBA00023136"/>
    </source>
</evidence>
<dbReference type="Proteomes" id="UP000095679">
    <property type="component" value="Unassembled WGS sequence"/>
</dbReference>
<keyword evidence="8" id="KW-0067">ATP-binding</keyword>
<reference evidence="15 17" key="1">
    <citation type="submission" date="2015-09" db="EMBL/GenBank/DDBJ databases">
        <authorList>
            <consortium name="Pathogen Informatics"/>
        </authorList>
    </citation>
    <scope>NUCLEOTIDE SEQUENCE [LARGE SCALE GENOMIC DNA]</scope>
    <source>
        <strain evidence="15 17">2789STDY5834835</strain>
    </source>
</reference>
<keyword evidence="9 13" id="KW-1133">Transmembrane helix</keyword>
<dbReference type="GO" id="GO:0000155">
    <property type="term" value="F:phosphorelay sensor kinase activity"/>
    <property type="evidence" value="ECO:0007669"/>
    <property type="project" value="InterPro"/>
</dbReference>
<dbReference type="PANTHER" id="PTHR34220:SF11">
    <property type="entry name" value="SENSOR PROTEIN KINASE HPTS"/>
    <property type="match status" value="1"/>
</dbReference>
<dbReference type="AlphaFoldDB" id="A0A174K987"/>
<keyword evidence="5 13" id="KW-0812">Transmembrane</keyword>
<dbReference type="Gene3D" id="6.10.340.10">
    <property type="match status" value="1"/>
</dbReference>
<dbReference type="Pfam" id="PF02518">
    <property type="entry name" value="HATPase_c"/>
    <property type="match status" value="1"/>
</dbReference>
<dbReference type="SMART" id="SM00304">
    <property type="entry name" value="HAMP"/>
    <property type="match status" value="1"/>
</dbReference>
<keyword evidence="12" id="KW-0175">Coiled coil</keyword>